<comment type="cofactor">
    <cofactor evidence="12">
        <name>Mg(2+)</name>
        <dbReference type="ChEBI" id="CHEBI:18420"/>
    </cofactor>
</comment>
<comment type="similarity">
    <text evidence="3 13">Belongs to the eukaryotic PMM family.</text>
</comment>
<evidence type="ECO:0000256" key="1">
    <source>
        <dbReference type="ARBA" id="ARBA00004496"/>
    </source>
</evidence>
<keyword evidence="7 12" id="KW-0479">Metal-binding</keyword>
<feature type="active site" description="Nucleophile" evidence="10">
    <location>
        <position position="17"/>
    </location>
</feature>
<dbReference type="InterPro" id="IPR023214">
    <property type="entry name" value="HAD_sf"/>
</dbReference>
<evidence type="ECO:0000256" key="8">
    <source>
        <dbReference type="ARBA" id="ARBA00022842"/>
    </source>
</evidence>
<comment type="catalytic activity">
    <reaction evidence="13">
        <text>alpha-D-mannose 1-phosphate = D-mannose 6-phosphate</text>
        <dbReference type="Rhea" id="RHEA:11140"/>
        <dbReference type="ChEBI" id="CHEBI:58409"/>
        <dbReference type="ChEBI" id="CHEBI:58735"/>
        <dbReference type="EC" id="5.4.2.8"/>
    </reaction>
</comment>
<feature type="binding site" evidence="12">
    <location>
        <position position="17"/>
    </location>
    <ligand>
        <name>Mg(2+)</name>
        <dbReference type="ChEBI" id="CHEBI:18420"/>
        <label>1</label>
    </ligand>
</feature>
<dbReference type="InterPro" id="IPR006379">
    <property type="entry name" value="HAD-SF_hydro_IIB"/>
</dbReference>
<dbReference type="InterPro" id="IPR036412">
    <property type="entry name" value="HAD-like_sf"/>
</dbReference>
<comment type="function">
    <text evidence="13">Involved in the synthesis of the GDP-mannose and dolichol-phosphate-mannose required for a number of critical mannosyl transfer reactions.</text>
</comment>
<dbReference type="GO" id="GO:0005829">
    <property type="term" value="C:cytosol"/>
    <property type="evidence" value="ECO:0007669"/>
    <property type="project" value="TreeGrafter"/>
</dbReference>
<dbReference type="InterPro" id="IPR043169">
    <property type="entry name" value="PMM_cap"/>
</dbReference>
<dbReference type="GO" id="GO:0004615">
    <property type="term" value="F:phosphomannomutase activity"/>
    <property type="evidence" value="ECO:0007669"/>
    <property type="project" value="UniProtKB-EC"/>
</dbReference>
<evidence type="ECO:0000256" key="9">
    <source>
        <dbReference type="ARBA" id="ARBA00023235"/>
    </source>
</evidence>
<dbReference type="OrthoDB" id="10264771at2759"/>
<evidence type="ECO:0000256" key="5">
    <source>
        <dbReference type="ARBA" id="ARBA00012730"/>
    </source>
</evidence>
<dbReference type="SFLD" id="SFLDG01143">
    <property type="entry name" value="C2.B.3:_Phosphomannomutase_Lik"/>
    <property type="match status" value="1"/>
</dbReference>
<dbReference type="PANTHER" id="PTHR10466">
    <property type="entry name" value="PHOSPHOMANNOMUTASE"/>
    <property type="match status" value="1"/>
</dbReference>
<comment type="subunit">
    <text evidence="4 13">Homodimer.</text>
</comment>
<dbReference type="AlphaFoldDB" id="A0A9N8E8C1"/>
<name>A0A9N8E8C1_9STRA</name>
<comment type="subcellular location">
    <subcellularLocation>
        <location evidence="1 13">Cytoplasm</location>
    </subcellularLocation>
</comment>
<dbReference type="GO" id="GO:0046872">
    <property type="term" value="F:metal ion binding"/>
    <property type="evidence" value="ECO:0007669"/>
    <property type="project" value="UniProtKB-KW"/>
</dbReference>
<feature type="binding site" evidence="11">
    <location>
        <position position="26"/>
    </location>
    <ligand>
        <name>alpha-D-mannose 1-phosphate</name>
        <dbReference type="ChEBI" id="CHEBI:58409"/>
    </ligand>
</feature>
<dbReference type="GO" id="GO:0009298">
    <property type="term" value="P:GDP-mannose biosynthetic process"/>
    <property type="evidence" value="ECO:0007669"/>
    <property type="project" value="InterPro"/>
</dbReference>
<protein>
    <recommendedName>
        <fullName evidence="5 13">Phosphomannomutase</fullName>
        <ecNumber evidence="5 13">5.4.2.8</ecNumber>
    </recommendedName>
</protein>
<dbReference type="GO" id="GO:0006487">
    <property type="term" value="P:protein N-linked glycosylation"/>
    <property type="evidence" value="ECO:0007669"/>
    <property type="project" value="TreeGrafter"/>
</dbReference>
<keyword evidence="9 13" id="KW-0413">Isomerase</keyword>
<feature type="binding site" evidence="12">
    <location>
        <position position="214"/>
    </location>
    <ligand>
        <name>Mg(2+)</name>
        <dbReference type="ChEBI" id="CHEBI:18420"/>
        <label>1</label>
    </ligand>
</feature>
<evidence type="ECO:0000256" key="7">
    <source>
        <dbReference type="ARBA" id="ARBA00022723"/>
    </source>
</evidence>
<dbReference type="SFLD" id="SFLDF00445">
    <property type="entry name" value="alpha-phosphomannomutase"/>
    <property type="match status" value="1"/>
</dbReference>
<reference evidence="14" key="1">
    <citation type="submission" date="2020-06" db="EMBL/GenBank/DDBJ databases">
        <authorList>
            <consortium name="Plant Systems Biology data submission"/>
        </authorList>
    </citation>
    <scope>NUCLEOTIDE SEQUENCE</scope>
    <source>
        <strain evidence="14">D6</strain>
    </source>
</reference>
<organism evidence="14 15">
    <name type="scientific">Seminavis robusta</name>
    <dbReference type="NCBI Taxonomy" id="568900"/>
    <lineage>
        <taxon>Eukaryota</taxon>
        <taxon>Sar</taxon>
        <taxon>Stramenopiles</taxon>
        <taxon>Ochrophyta</taxon>
        <taxon>Bacillariophyta</taxon>
        <taxon>Bacillariophyceae</taxon>
        <taxon>Bacillariophycidae</taxon>
        <taxon>Naviculales</taxon>
        <taxon>Naviculaceae</taxon>
        <taxon>Seminavis</taxon>
    </lineage>
</organism>
<feature type="binding site" evidence="12">
    <location>
        <position position="231"/>
    </location>
    <ligand>
        <name>Mg(2+)</name>
        <dbReference type="ChEBI" id="CHEBI:18420"/>
        <label>1</label>
    </ligand>
</feature>
<evidence type="ECO:0000256" key="11">
    <source>
        <dbReference type="PIRSR" id="PIRSR605002-2"/>
    </source>
</evidence>
<evidence type="ECO:0000256" key="6">
    <source>
        <dbReference type="ARBA" id="ARBA00022490"/>
    </source>
</evidence>
<keyword evidence="6 13" id="KW-0963">Cytoplasm</keyword>
<feature type="binding site" evidence="12">
    <location>
        <position position="19"/>
    </location>
    <ligand>
        <name>Mg(2+)</name>
        <dbReference type="ChEBI" id="CHEBI:18420"/>
        <label>1</label>
    </ligand>
</feature>
<dbReference type="Gene3D" id="3.30.1240.20">
    <property type="match status" value="1"/>
</dbReference>
<dbReference type="NCBIfam" id="TIGR01484">
    <property type="entry name" value="HAD-SF-IIB"/>
    <property type="match status" value="1"/>
</dbReference>
<feature type="active site" description="Nucleophile" evidence="10">
    <location>
        <position position="19"/>
    </location>
</feature>
<feature type="binding site" evidence="11">
    <location>
        <position position="128"/>
    </location>
    <ligand>
        <name>alpha-D-mannose 1-phosphate</name>
        <dbReference type="ChEBI" id="CHEBI:58409"/>
    </ligand>
</feature>
<feature type="binding site" evidence="11">
    <location>
        <position position="146"/>
    </location>
    <ligand>
        <name>alpha-D-mannose 1-phosphate</name>
        <dbReference type="ChEBI" id="CHEBI:58409"/>
    </ligand>
</feature>
<evidence type="ECO:0000256" key="12">
    <source>
        <dbReference type="PIRSR" id="PIRSR605002-3"/>
    </source>
</evidence>
<evidence type="ECO:0000313" key="14">
    <source>
        <dbReference type="EMBL" id="CAB9516607.1"/>
    </source>
</evidence>
<dbReference type="SUPFAM" id="SSF56784">
    <property type="entry name" value="HAD-like"/>
    <property type="match status" value="1"/>
</dbReference>
<comment type="pathway">
    <text evidence="2 13">Nucleotide-sugar biosynthesis; GDP-alpha-D-mannose biosynthesis; alpha-D-mannose 1-phosphate from D-fructose 6-phosphate: step 2/2.</text>
</comment>
<dbReference type="PANTHER" id="PTHR10466:SF0">
    <property type="entry name" value="PHOSPHOMANNOMUTASE"/>
    <property type="match status" value="1"/>
</dbReference>
<evidence type="ECO:0000256" key="2">
    <source>
        <dbReference type="ARBA" id="ARBA00004699"/>
    </source>
</evidence>
<comment type="caution">
    <text evidence="14">The sequence shown here is derived from an EMBL/GenBank/DDBJ whole genome shotgun (WGS) entry which is preliminary data.</text>
</comment>
<dbReference type="SFLD" id="SFLDS00003">
    <property type="entry name" value="Haloacid_Dehalogenase"/>
    <property type="match status" value="1"/>
</dbReference>
<dbReference type="FunFam" id="3.30.1240.20:FF:000001">
    <property type="entry name" value="Phosphomannomutase"/>
    <property type="match status" value="1"/>
</dbReference>
<evidence type="ECO:0000256" key="13">
    <source>
        <dbReference type="RuleBase" id="RU361118"/>
    </source>
</evidence>
<gene>
    <name evidence="14" type="ORF">SEMRO_795_G203510.1</name>
</gene>
<dbReference type="SFLD" id="SFLDG01140">
    <property type="entry name" value="C2.B:_Phosphomannomutase_and_P"/>
    <property type="match status" value="1"/>
</dbReference>
<proteinExistence type="inferred from homology"/>
<dbReference type="CDD" id="cd02585">
    <property type="entry name" value="HAD_PMM"/>
    <property type="match status" value="1"/>
</dbReference>
<feature type="binding site" evidence="11">
    <location>
        <position position="139"/>
    </location>
    <ligand>
        <name>alpha-D-mannose 1-phosphate</name>
        <dbReference type="ChEBI" id="CHEBI:58409"/>
    </ligand>
</feature>
<evidence type="ECO:0000256" key="4">
    <source>
        <dbReference type="ARBA" id="ARBA00011738"/>
    </source>
</evidence>
<keyword evidence="15" id="KW-1185">Reference proteome</keyword>
<dbReference type="InterPro" id="IPR005002">
    <property type="entry name" value="PMM"/>
</dbReference>
<feature type="binding site" evidence="11">
    <location>
        <position position="186"/>
    </location>
    <ligand>
        <name>alpha-D-mannose 1-phosphate</name>
        <dbReference type="ChEBI" id="CHEBI:58409"/>
    </ligand>
</feature>
<evidence type="ECO:0000256" key="10">
    <source>
        <dbReference type="PIRSR" id="PIRSR605002-1"/>
    </source>
</evidence>
<dbReference type="EMBL" id="CAICTM010000794">
    <property type="protein sequence ID" value="CAB9516607.1"/>
    <property type="molecule type" value="Genomic_DNA"/>
</dbReference>
<dbReference type="Gene3D" id="3.40.50.1000">
    <property type="entry name" value="HAD superfamily/HAD-like"/>
    <property type="match status" value="1"/>
</dbReference>
<dbReference type="Pfam" id="PF03332">
    <property type="entry name" value="PMM"/>
    <property type="match status" value="1"/>
</dbReference>
<sequence>MSTTGVQEKPRILALFDVDGTLTIPRGEITESMQTFMQDLSKKVTVGIVGGSDLPKQEEQLGAGIVKMFPYNFSQNGLVAYKNGEIQEIQTISKHLGEDNVKRIVNWVMKYLADTDLPIKRGTFIEFRSGMFNISPIGRNCSREERNDYEKFDLEHNIRKNMVEAMKKEFADLDLTFSIGGQISFDCFPTGWDKTYCLKFLPAGDFDEIHFFGDKTFEGGNDFEIFSHERTIGHTVTSPDDTKEQCTKLFLS</sequence>
<keyword evidence="8 12" id="KW-0460">Magnesium</keyword>
<evidence type="ECO:0000313" key="15">
    <source>
        <dbReference type="Proteomes" id="UP001153069"/>
    </source>
</evidence>
<evidence type="ECO:0000256" key="3">
    <source>
        <dbReference type="ARBA" id="ARBA00009736"/>
    </source>
</evidence>
<dbReference type="EC" id="5.4.2.8" evidence="5 13"/>
<dbReference type="Proteomes" id="UP001153069">
    <property type="component" value="Unassembled WGS sequence"/>
</dbReference>
<accession>A0A9N8E8C1</accession>
<dbReference type="GO" id="GO:0006013">
    <property type="term" value="P:mannose metabolic process"/>
    <property type="evidence" value="ECO:0007669"/>
    <property type="project" value="TreeGrafter"/>
</dbReference>
<feature type="binding site" evidence="12">
    <location>
        <position position="226"/>
    </location>
    <ligand>
        <name>Mg(2+)</name>
        <dbReference type="ChEBI" id="CHEBI:18420"/>
        <label>1</label>
    </ligand>
</feature>
<feature type="binding site" evidence="11">
    <location>
        <position position="184"/>
    </location>
    <ligand>
        <name>alpha-D-mannose 1-phosphate</name>
        <dbReference type="ChEBI" id="CHEBI:58409"/>
    </ligand>
</feature>